<evidence type="ECO:0000313" key="2">
    <source>
        <dbReference type="EMBL" id="CAK0905369.1"/>
    </source>
</evidence>
<dbReference type="Proteomes" id="UP001189429">
    <property type="component" value="Unassembled WGS sequence"/>
</dbReference>
<proteinExistence type="predicted"/>
<organism evidence="2 3">
    <name type="scientific">Prorocentrum cordatum</name>
    <dbReference type="NCBI Taxonomy" id="2364126"/>
    <lineage>
        <taxon>Eukaryota</taxon>
        <taxon>Sar</taxon>
        <taxon>Alveolata</taxon>
        <taxon>Dinophyceae</taxon>
        <taxon>Prorocentrales</taxon>
        <taxon>Prorocentraceae</taxon>
        <taxon>Prorocentrum</taxon>
    </lineage>
</organism>
<feature type="non-terminal residue" evidence="2">
    <location>
        <position position="1"/>
    </location>
</feature>
<sequence length="416" mass="45566">EDEDGDTPLGAVMAIASDGVQGDPEKEVDEDTAKAQLAQLAAVRALVSCPQLPLPPEKVWELTSWLRSTFPSRLHGEFLADLRARVGNKEVDKAWCSEMMMQYLEDTAYDNKEGVSAAKVRDFLDGGARPGHKTNSATALLLVVLNPYSTLAELTEVFRLMLSVDPAVATERDNFKLSALQWAADYRSVSSQHGLRQPNPATFLALLPVLVSLLPPELDAGETCYKTSPDGFCTASPTGRAAFHPRFMEGDRVDVRVDAPGEGCVWEEGVVIGLWYRESCWPAEHPGAPYQVRLDIGTQVFALVDHDRIISTRGRPRRRRADGEARQRHRCAEGEGRGEGPQALPEAPARGRRLGTAGHRLRQGSAKLPARFRRGLIAGSGRRERPASRTTSSPRWAHPVGGDVRRPRPAPPPPSQ</sequence>
<feature type="region of interest" description="Disordered" evidence="1">
    <location>
        <begin position="313"/>
        <end position="416"/>
    </location>
</feature>
<dbReference type="EMBL" id="CAUYUJ010021548">
    <property type="protein sequence ID" value="CAK0905369.1"/>
    <property type="molecule type" value="Genomic_DNA"/>
</dbReference>
<comment type="caution">
    <text evidence="2">The sequence shown here is derived from an EMBL/GenBank/DDBJ whole genome shotgun (WGS) entry which is preliminary data.</text>
</comment>
<keyword evidence="3" id="KW-1185">Reference proteome</keyword>
<accession>A0ABN9XZJ6</accession>
<name>A0ABN9XZJ6_9DINO</name>
<protein>
    <submittedName>
        <fullName evidence="2">Uncharacterized protein</fullName>
    </submittedName>
</protein>
<reference evidence="2" key="1">
    <citation type="submission" date="2023-10" db="EMBL/GenBank/DDBJ databases">
        <authorList>
            <person name="Chen Y."/>
            <person name="Shah S."/>
            <person name="Dougan E. K."/>
            <person name="Thang M."/>
            <person name="Chan C."/>
        </authorList>
    </citation>
    <scope>NUCLEOTIDE SEQUENCE [LARGE SCALE GENOMIC DNA]</scope>
</reference>
<evidence type="ECO:0000256" key="1">
    <source>
        <dbReference type="SAM" id="MobiDB-lite"/>
    </source>
</evidence>
<feature type="compositionally biased region" description="Basic and acidic residues" evidence="1">
    <location>
        <begin position="321"/>
        <end position="338"/>
    </location>
</feature>
<evidence type="ECO:0000313" key="3">
    <source>
        <dbReference type="Proteomes" id="UP001189429"/>
    </source>
</evidence>
<gene>
    <name evidence="2" type="ORF">PCOR1329_LOCUS81100</name>
</gene>